<dbReference type="PANTHER" id="PTHR42842">
    <property type="entry name" value="FAD/NAD(P)-BINDING OXIDOREDUCTASE"/>
    <property type="match status" value="1"/>
</dbReference>
<evidence type="ECO:0000313" key="3">
    <source>
        <dbReference type="Proteomes" id="UP001596472"/>
    </source>
</evidence>
<keyword evidence="3" id="KW-1185">Reference proteome</keyword>
<dbReference type="InterPro" id="IPR036188">
    <property type="entry name" value="FAD/NAD-bd_sf"/>
</dbReference>
<dbReference type="PANTHER" id="PTHR42842:SF3">
    <property type="entry name" value="FAD_NAD(P)-BINDING OXIDOREDUCTASE FAMILY PROTEIN"/>
    <property type="match status" value="1"/>
</dbReference>
<sequence length="544" mass="58328">MLRKVGIGFASGQGFAHAGGVETVDIVLPLEASEDVGEWEKAAAKKLGVAKVCEVRLLKHSIDARQRKVKVQLRLEVGLDAPLPEAVEPSWEAPPLPKNAKTVVIVGCGPAGMFAALSCLEMGMKPVVLERGKDASARRFDLAPILRQGTVIEDSNYCFGEGGAGTFSDGKLYTRATKRGPVRKVYETLVAHGAPPRIMVDAHPHIGSNLLPNVVKAMRESILKAGGEVHFQAKVSGFVREGHAMRGVVTADGREFVGDAVILATGHSARDIYQLLQKEGILMEQKAFAVGVRIEHPQPFIDAQQYHLAKGEERPRLLPAAKYGVATKIDGRGVHSFCMCPGGWIVPAATENDEVVVNGMSLSRRDSPFANSGLVVTVEPEDTERFKKEHGVLAGIAYQKDLEVKAKKAGGGGQVAPGQRVADFLRARVSQDLPEMSYFPGGKSSPLHEIMPRGVVSRMKDGLRLFDRKIRGYAGADALLLGFETRTSSPVRVPRDETLQHPEVKGLYPCGEGAGYAGGIVSAALDGMKVAEAVAAKCRVISDQ</sequence>
<dbReference type="Proteomes" id="UP001596472">
    <property type="component" value="Unassembled WGS sequence"/>
</dbReference>
<dbReference type="RefSeq" id="WP_379713727.1">
    <property type="nucleotide sequence ID" value="NZ_JBHTBS010000007.1"/>
</dbReference>
<name>A0ABW2L7T9_9BACT</name>
<evidence type="ECO:0000313" key="2">
    <source>
        <dbReference type="EMBL" id="MFC7338422.1"/>
    </source>
</evidence>
<protein>
    <submittedName>
        <fullName evidence="2">NAD(P)/FAD-dependent oxidoreductase</fullName>
    </submittedName>
</protein>
<proteinExistence type="predicted"/>
<dbReference type="InterPro" id="IPR028348">
    <property type="entry name" value="FAD-binding_protein"/>
</dbReference>
<dbReference type="Pfam" id="PF21688">
    <property type="entry name" value="FAD-depend_C"/>
    <property type="match status" value="1"/>
</dbReference>
<dbReference type="PIRSF" id="PIRSF038984">
    <property type="entry name" value="FAD_binding_protein"/>
    <property type="match status" value="1"/>
</dbReference>
<evidence type="ECO:0000259" key="1">
    <source>
        <dbReference type="Pfam" id="PF21688"/>
    </source>
</evidence>
<dbReference type="InterPro" id="IPR049516">
    <property type="entry name" value="FAD-depend_C"/>
</dbReference>
<comment type="caution">
    <text evidence="2">The sequence shown here is derived from an EMBL/GenBank/DDBJ whole genome shotgun (WGS) entry which is preliminary data.</text>
</comment>
<accession>A0ABW2L7T9</accession>
<dbReference type="PRINTS" id="PR00411">
    <property type="entry name" value="PNDRDTASEI"/>
</dbReference>
<feature type="domain" description="FAD-dependent protein C-terminal" evidence="1">
    <location>
        <begin position="287"/>
        <end position="487"/>
    </location>
</feature>
<dbReference type="SUPFAM" id="SSF51905">
    <property type="entry name" value="FAD/NAD(P)-binding domain"/>
    <property type="match status" value="1"/>
</dbReference>
<dbReference type="Gene3D" id="3.30.70.2700">
    <property type="match status" value="1"/>
</dbReference>
<dbReference type="PRINTS" id="PR00368">
    <property type="entry name" value="FADPNR"/>
</dbReference>
<gene>
    <name evidence="2" type="ORF">ACFQY0_14605</name>
</gene>
<dbReference type="Gene3D" id="3.50.50.60">
    <property type="entry name" value="FAD/NAD(P)-binding domain"/>
    <property type="match status" value="2"/>
</dbReference>
<reference evidence="3" key="1">
    <citation type="journal article" date="2019" name="Int. J. Syst. Evol. Microbiol.">
        <title>The Global Catalogue of Microorganisms (GCM) 10K type strain sequencing project: providing services to taxonomists for standard genome sequencing and annotation.</title>
        <authorList>
            <consortium name="The Broad Institute Genomics Platform"/>
            <consortium name="The Broad Institute Genome Sequencing Center for Infectious Disease"/>
            <person name="Wu L."/>
            <person name="Ma J."/>
        </authorList>
    </citation>
    <scope>NUCLEOTIDE SEQUENCE [LARGE SCALE GENOMIC DNA]</scope>
    <source>
        <strain evidence="3">CGMCC 4.1467</strain>
    </source>
</reference>
<organism evidence="2 3">
    <name type="scientific">Haloferula chungangensis</name>
    <dbReference type="NCBI Taxonomy" id="1048331"/>
    <lineage>
        <taxon>Bacteria</taxon>
        <taxon>Pseudomonadati</taxon>
        <taxon>Verrucomicrobiota</taxon>
        <taxon>Verrucomicrobiia</taxon>
        <taxon>Verrucomicrobiales</taxon>
        <taxon>Verrucomicrobiaceae</taxon>
        <taxon>Haloferula</taxon>
    </lineage>
</organism>
<dbReference type="EMBL" id="JBHTBS010000007">
    <property type="protein sequence ID" value="MFC7338422.1"/>
    <property type="molecule type" value="Genomic_DNA"/>
</dbReference>